<feature type="compositionally biased region" description="Basic and acidic residues" evidence="1">
    <location>
        <begin position="28"/>
        <end position="49"/>
    </location>
</feature>
<dbReference type="RefSeq" id="WP_150443216.1">
    <property type="nucleotide sequence ID" value="NZ_VYQE01000001.1"/>
</dbReference>
<dbReference type="EMBL" id="VYQE01000001">
    <property type="protein sequence ID" value="KAA9009736.1"/>
    <property type="molecule type" value="Genomic_DNA"/>
</dbReference>
<dbReference type="AlphaFoldDB" id="A0A5J5GMZ1"/>
<organism evidence="2 3">
    <name type="scientific">Histidinibacterium aquaticum</name>
    <dbReference type="NCBI Taxonomy" id="2613962"/>
    <lineage>
        <taxon>Bacteria</taxon>
        <taxon>Pseudomonadati</taxon>
        <taxon>Pseudomonadota</taxon>
        <taxon>Alphaproteobacteria</taxon>
        <taxon>Rhodobacterales</taxon>
        <taxon>Paracoccaceae</taxon>
        <taxon>Histidinibacterium</taxon>
    </lineage>
</organism>
<feature type="compositionally biased region" description="Basic and acidic residues" evidence="1">
    <location>
        <begin position="56"/>
        <end position="65"/>
    </location>
</feature>
<proteinExistence type="predicted"/>
<feature type="region of interest" description="Disordered" evidence="1">
    <location>
        <begin position="28"/>
        <end position="81"/>
    </location>
</feature>
<sequence length="81" mass="9173">MSLVRSFVRRAAVLGVTAYLGAKFRKAMDGDGRSRGYDHPHPSPDERRSSPTPDGEDWRDWSEQDERLDETFPASDATAKY</sequence>
<comment type="caution">
    <text evidence="2">The sequence shown here is derived from an EMBL/GenBank/DDBJ whole genome shotgun (WGS) entry which is preliminary data.</text>
</comment>
<reference evidence="2 3" key="1">
    <citation type="submission" date="2019-09" db="EMBL/GenBank/DDBJ databases">
        <authorList>
            <person name="Park J.-S."/>
            <person name="Choi H.-J."/>
        </authorList>
    </citation>
    <scope>NUCLEOTIDE SEQUENCE [LARGE SCALE GENOMIC DNA]</scope>
    <source>
        <strain evidence="2 3">176SS1-4</strain>
    </source>
</reference>
<dbReference type="Proteomes" id="UP000326554">
    <property type="component" value="Unassembled WGS sequence"/>
</dbReference>
<accession>A0A5J5GMZ1</accession>
<name>A0A5J5GMZ1_9RHOB</name>
<evidence type="ECO:0000313" key="3">
    <source>
        <dbReference type="Proteomes" id="UP000326554"/>
    </source>
</evidence>
<gene>
    <name evidence="2" type="ORF">F3S47_00220</name>
</gene>
<protein>
    <submittedName>
        <fullName evidence="2">Uncharacterized protein</fullName>
    </submittedName>
</protein>
<evidence type="ECO:0000313" key="2">
    <source>
        <dbReference type="EMBL" id="KAA9009736.1"/>
    </source>
</evidence>
<evidence type="ECO:0000256" key="1">
    <source>
        <dbReference type="SAM" id="MobiDB-lite"/>
    </source>
</evidence>
<keyword evidence="3" id="KW-1185">Reference proteome</keyword>